<feature type="region of interest" description="Disordered" evidence="1">
    <location>
        <begin position="47"/>
        <end position="113"/>
    </location>
</feature>
<evidence type="ECO:0000313" key="2">
    <source>
        <dbReference type="EMBL" id="KAF2178753.1"/>
    </source>
</evidence>
<proteinExistence type="predicted"/>
<dbReference type="EMBL" id="ML994673">
    <property type="protein sequence ID" value="KAF2178753.1"/>
    <property type="molecule type" value="Genomic_DNA"/>
</dbReference>
<dbReference type="Proteomes" id="UP000800200">
    <property type="component" value="Unassembled WGS sequence"/>
</dbReference>
<organism evidence="2 3">
    <name type="scientific">Zopfia rhizophila CBS 207.26</name>
    <dbReference type="NCBI Taxonomy" id="1314779"/>
    <lineage>
        <taxon>Eukaryota</taxon>
        <taxon>Fungi</taxon>
        <taxon>Dikarya</taxon>
        <taxon>Ascomycota</taxon>
        <taxon>Pezizomycotina</taxon>
        <taxon>Dothideomycetes</taxon>
        <taxon>Dothideomycetes incertae sedis</taxon>
        <taxon>Zopfiaceae</taxon>
        <taxon>Zopfia</taxon>
    </lineage>
</organism>
<sequence length="113" mass="12952">MSSLQAHTKLMFLRIKNTKSPNILLVERKSNYNKCLLRRALSLSINLNDLINNSTKEEKEDGDDNNNNNNNNENKNKKETSFSSSKNDNNNSDNKDYKDHSNTALKRATQLHA</sequence>
<keyword evidence="3" id="KW-1185">Reference proteome</keyword>
<feature type="compositionally biased region" description="Low complexity" evidence="1">
    <location>
        <begin position="81"/>
        <end position="92"/>
    </location>
</feature>
<dbReference type="AlphaFoldDB" id="A0A6A6DIJ4"/>
<accession>A0A6A6DIJ4</accession>
<reference evidence="2" key="1">
    <citation type="journal article" date="2020" name="Stud. Mycol.">
        <title>101 Dothideomycetes genomes: a test case for predicting lifestyles and emergence of pathogens.</title>
        <authorList>
            <person name="Haridas S."/>
            <person name="Albert R."/>
            <person name="Binder M."/>
            <person name="Bloem J."/>
            <person name="Labutti K."/>
            <person name="Salamov A."/>
            <person name="Andreopoulos B."/>
            <person name="Baker S."/>
            <person name="Barry K."/>
            <person name="Bills G."/>
            <person name="Bluhm B."/>
            <person name="Cannon C."/>
            <person name="Castanera R."/>
            <person name="Culley D."/>
            <person name="Daum C."/>
            <person name="Ezra D."/>
            <person name="Gonzalez J."/>
            <person name="Henrissat B."/>
            <person name="Kuo A."/>
            <person name="Liang C."/>
            <person name="Lipzen A."/>
            <person name="Lutzoni F."/>
            <person name="Magnuson J."/>
            <person name="Mondo S."/>
            <person name="Nolan M."/>
            <person name="Ohm R."/>
            <person name="Pangilinan J."/>
            <person name="Park H.-J."/>
            <person name="Ramirez L."/>
            <person name="Alfaro M."/>
            <person name="Sun H."/>
            <person name="Tritt A."/>
            <person name="Yoshinaga Y."/>
            <person name="Zwiers L.-H."/>
            <person name="Turgeon B."/>
            <person name="Goodwin S."/>
            <person name="Spatafora J."/>
            <person name="Crous P."/>
            <person name="Grigoriev I."/>
        </authorList>
    </citation>
    <scope>NUCLEOTIDE SEQUENCE</scope>
    <source>
        <strain evidence="2">CBS 207.26</strain>
    </source>
</reference>
<evidence type="ECO:0000256" key="1">
    <source>
        <dbReference type="SAM" id="MobiDB-lite"/>
    </source>
</evidence>
<protein>
    <submittedName>
        <fullName evidence="2">Uncharacterized protein</fullName>
    </submittedName>
</protein>
<gene>
    <name evidence="2" type="ORF">K469DRAFT_695274</name>
</gene>
<evidence type="ECO:0000313" key="3">
    <source>
        <dbReference type="Proteomes" id="UP000800200"/>
    </source>
</evidence>
<name>A0A6A6DIJ4_9PEZI</name>